<evidence type="ECO:0000313" key="3">
    <source>
        <dbReference type="Proteomes" id="UP000654918"/>
    </source>
</evidence>
<dbReference type="InterPro" id="IPR010730">
    <property type="entry name" value="HET"/>
</dbReference>
<reference evidence="2" key="1">
    <citation type="journal article" date="2020" name="Phytopathology">
        <title>Genome Sequence Resources of Colletotrichum truncatum, C. plurivorum, C. musicola, and C. sojae: Four Species Pathogenic to Soybean (Glycine max).</title>
        <authorList>
            <person name="Rogerio F."/>
            <person name="Boufleur T.R."/>
            <person name="Ciampi-Guillardi M."/>
            <person name="Sukno S.A."/>
            <person name="Thon M.R."/>
            <person name="Massola Junior N.S."/>
            <person name="Baroncelli R."/>
        </authorList>
    </citation>
    <scope>NUCLEOTIDE SEQUENCE</scope>
    <source>
        <strain evidence="2">LFN00145</strain>
    </source>
</reference>
<protein>
    <recommendedName>
        <fullName evidence="1">Heterokaryon incompatibility domain-containing protein</fullName>
    </recommendedName>
</protein>
<keyword evidence="3" id="KW-1185">Reference proteome</keyword>
<dbReference type="Proteomes" id="UP000654918">
    <property type="component" value="Unassembled WGS sequence"/>
</dbReference>
<dbReference type="AlphaFoldDB" id="A0A8H6K1I6"/>
<feature type="domain" description="Heterokaryon incompatibility" evidence="1">
    <location>
        <begin position="39"/>
        <end position="205"/>
    </location>
</feature>
<proteinExistence type="predicted"/>
<sequence>MSHPRLPHNHIRLLRLNPVLSDPNIGSLEATPISEAPPYYALSHSWGTQIQDVTVQVDGQSVVVSPDLAAGLQRLRELAGESSNLQPRLDTIWIDNLCINQRDLPELASQVQMMGKIYSKAIRTLIWLGPDSGSTSLAWSLLDRIYAVFRSQTPSARRLEDIPGHLFSQIAHDASGLPPLDDEQWVRLKDLLRVRWFSRIWVIQEVVLSLEDPIIVYGRHVYPWGRLGWAAAWLRRKGYFRLPQIPPEIRSVDTICLFRRPQQKWPIDALMSYTQIKFHASDQRDKVYGLLGLAAECQDDASFPEALRPDYNIDVAELYAKVGRYLLESGSSLAITTRCRGTSGSLTRQGRRHELPRLPPWSPDWSDFRVFNDRIRTSFAWIDRSGSSTSVTLGYPTQYRASAGLGVKLHPEGKDPSSLRVSGFRVDEVTRAIPFNTEMLKMDEFWPQFAARYSLVTEAAISGVLNEEIEDWAVSFIKTTTAEQHRLAGRSYEQSIRDGLAYLRQHVLQNDSQLSLFNLKSRSQDGLDLLRRLSKNGDPEEYEALARNFCFSRCFFITASGRMGTGPSDTQVGDTISVILGGGVPYIARRKLDDKGGWVFVG</sequence>
<dbReference type="PANTHER" id="PTHR24148:SF64">
    <property type="entry name" value="HETEROKARYON INCOMPATIBILITY DOMAIN-CONTAINING PROTEIN"/>
    <property type="match status" value="1"/>
</dbReference>
<dbReference type="InterPro" id="IPR052895">
    <property type="entry name" value="HetReg/Transcr_Mod"/>
</dbReference>
<comment type="caution">
    <text evidence="2">The sequence shown here is derived from an EMBL/GenBank/DDBJ whole genome shotgun (WGS) entry which is preliminary data.</text>
</comment>
<evidence type="ECO:0000313" key="2">
    <source>
        <dbReference type="EMBL" id="KAF6823015.1"/>
    </source>
</evidence>
<dbReference type="PANTHER" id="PTHR24148">
    <property type="entry name" value="ANKYRIN REPEAT DOMAIN-CONTAINING PROTEIN 39 HOMOLOG-RELATED"/>
    <property type="match status" value="1"/>
</dbReference>
<evidence type="ECO:0000259" key="1">
    <source>
        <dbReference type="Pfam" id="PF06985"/>
    </source>
</evidence>
<name>A0A8H6K1I6_9PEZI</name>
<organism evidence="2 3">
    <name type="scientific">Colletotrichum plurivorum</name>
    <dbReference type="NCBI Taxonomy" id="2175906"/>
    <lineage>
        <taxon>Eukaryota</taxon>
        <taxon>Fungi</taxon>
        <taxon>Dikarya</taxon>
        <taxon>Ascomycota</taxon>
        <taxon>Pezizomycotina</taxon>
        <taxon>Sordariomycetes</taxon>
        <taxon>Hypocreomycetidae</taxon>
        <taxon>Glomerellales</taxon>
        <taxon>Glomerellaceae</taxon>
        <taxon>Colletotrichum</taxon>
        <taxon>Colletotrichum orchidearum species complex</taxon>
    </lineage>
</organism>
<accession>A0A8H6K1I6</accession>
<dbReference type="Pfam" id="PF06985">
    <property type="entry name" value="HET"/>
    <property type="match status" value="1"/>
</dbReference>
<dbReference type="EMBL" id="WIGO01000222">
    <property type="protein sequence ID" value="KAF6823015.1"/>
    <property type="molecule type" value="Genomic_DNA"/>
</dbReference>
<gene>
    <name evidence="2" type="ORF">CPLU01_11639</name>
</gene>